<dbReference type="RefSeq" id="WP_168073763.1">
    <property type="nucleotide sequence ID" value="NZ_BAAAQJ010000016.1"/>
</dbReference>
<reference evidence="2" key="1">
    <citation type="submission" date="2021-01" db="EMBL/GenBank/DDBJ databases">
        <title>Whole genome shotgun sequence of Planosporangium flavigriseum NBRC 105377.</title>
        <authorList>
            <person name="Komaki H."/>
            <person name="Tamura T."/>
        </authorList>
    </citation>
    <scope>NUCLEOTIDE SEQUENCE</scope>
    <source>
        <strain evidence="2">NBRC 105377</strain>
    </source>
</reference>
<keyword evidence="1" id="KW-0812">Transmembrane</keyword>
<dbReference type="AlphaFoldDB" id="A0A8J3PLK7"/>
<comment type="caution">
    <text evidence="2">The sequence shown here is derived from an EMBL/GenBank/DDBJ whole genome shotgun (WGS) entry which is preliminary data.</text>
</comment>
<evidence type="ECO:0000313" key="3">
    <source>
        <dbReference type="Proteomes" id="UP000653674"/>
    </source>
</evidence>
<dbReference type="Proteomes" id="UP000653674">
    <property type="component" value="Unassembled WGS sequence"/>
</dbReference>
<keyword evidence="1" id="KW-1133">Transmembrane helix</keyword>
<name>A0A8J3PLK7_9ACTN</name>
<feature type="transmembrane region" description="Helical" evidence="1">
    <location>
        <begin position="42"/>
        <end position="59"/>
    </location>
</feature>
<feature type="transmembrane region" description="Helical" evidence="1">
    <location>
        <begin position="80"/>
        <end position="101"/>
    </location>
</feature>
<accession>A0A8J3PLK7</accession>
<evidence type="ECO:0000256" key="1">
    <source>
        <dbReference type="SAM" id="Phobius"/>
    </source>
</evidence>
<dbReference type="EMBL" id="BONU01000006">
    <property type="protein sequence ID" value="GIG72948.1"/>
    <property type="molecule type" value="Genomic_DNA"/>
</dbReference>
<feature type="transmembrane region" description="Helical" evidence="1">
    <location>
        <begin position="121"/>
        <end position="138"/>
    </location>
</feature>
<gene>
    <name evidence="2" type="ORF">Pfl04_13520</name>
</gene>
<feature type="transmembrane region" description="Helical" evidence="1">
    <location>
        <begin position="20"/>
        <end position="36"/>
    </location>
</feature>
<sequence length="141" mass="14694">MGARDADERGRASRAVSRPAVVLPGFALVSLVGGLFPSFSVGANVVVLVAGGALFWLGLSGRDSTSGPLRRVSPPRMSAAAGWWLLPVLVLTAVELTNLALGSTHDHPTLSGLADPLIEGYPARVAAYFGWLAAYWGLARL</sequence>
<keyword evidence="1" id="KW-0472">Membrane</keyword>
<organism evidence="2 3">
    <name type="scientific">Planosporangium flavigriseum</name>
    <dbReference type="NCBI Taxonomy" id="373681"/>
    <lineage>
        <taxon>Bacteria</taxon>
        <taxon>Bacillati</taxon>
        <taxon>Actinomycetota</taxon>
        <taxon>Actinomycetes</taxon>
        <taxon>Micromonosporales</taxon>
        <taxon>Micromonosporaceae</taxon>
        <taxon>Planosporangium</taxon>
    </lineage>
</organism>
<keyword evidence="3" id="KW-1185">Reference proteome</keyword>
<protein>
    <submittedName>
        <fullName evidence="2">Uncharacterized protein</fullName>
    </submittedName>
</protein>
<evidence type="ECO:0000313" key="2">
    <source>
        <dbReference type="EMBL" id="GIG72948.1"/>
    </source>
</evidence>
<proteinExistence type="predicted"/>